<accession>A0A2U0SFS2</accession>
<organism evidence="1 2">
    <name type="scientific">Sphingomonas pokkalii</name>
    <dbReference type="NCBI Taxonomy" id="2175090"/>
    <lineage>
        <taxon>Bacteria</taxon>
        <taxon>Pseudomonadati</taxon>
        <taxon>Pseudomonadota</taxon>
        <taxon>Alphaproteobacteria</taxon>
        <taxon>Sphingomonadales</taxon>
        <taxon>Sphingomonadaceae</taxon>
        <taxon>Sphingomonas</taxon>
    </lineage>
</organism>
<protein>
    <submittedName>
        <fullName evidence="1">Uncharacterized protein</fullName>
    </submittedName>
</protein>
<dbReference type="RefSeq" id="WP_116469626.1">
    <property type="nucleotide sequence ID" value="NZ_QENQ01000001.1"/>
</dbReference>
<dbReference type="OrthoDB" id="7411138at2"/>
<proteinExistence type="predicted"/>
<dbReference type="EMBL" id="QENQ01000001">
    <property type="protein sequence ID" value="PVX30213.1"/>
    <property type="molecule type" value="Genomic_DNA"/>
</dbReference>
<evidence type="ECO:0000313" key="2">
    <source>
        <dbReference type="Proteomes" id="UP000245890"/>
    </source>
</evidence>
<gene>
    <name evidence="1" type="ORF">DD559_13455</name>
</gene>
<reference evidence="1 2" key="1">
    <citation type="submission" date="2018-05" db="EMBL/GenBank/DDBJ databases">
        <title>Description of Sphingomonas pokkalii sp nov, isolated from the rhizosphere of saline tolerant pokkali rice and its draft genome analysis.</title>
        <authorList>
            <person name="Menon R."/>
            <person name="Kumari S."/>
            <person name="Rameshkumar N."/>
        </authorList>
    </citation>
    <scope>NUCLEOTIDE SEQUENCE [LARGE SCALE GENOMIC DNA]</scope>
    <source>
        <strain evidence="1 2">L3B27</strain>
    </source>
</reference>
<dbReference type="AlphaFoldDB" id="A0A2U0SFS2"/>
<dbReference type="Proteomes" id="UP000245890">
    <property type="component" value="Unassembled WGS sequence"/>
</dbReference>
<keyword evidence="2" id="KW-1185">Reference proteome</keyword>
<evidence type="ECO:0000313" key="1">
    <source>
        <dbReference type="EMBL" id="PVX30213.1"/>
    </source>
</evidence>
<sequence>MTEIELFRARADEAGNAAASCDLDNVRERHLRAQAAWEAMAVRAERVANQRALNEAEKEARSAVAF</sequence>
<comment type="caution">
    <text evidence="1">The sequence shown here is derived from an EMBL/GenBank/DDBJ whole genome shotgun (WGS) entry which is preliminary data.</text>
</comment>
<name>A0A2U0SFS2_9SPHN</name>